<dbReference type="AlphaFoldDB" id="A0A3N6LQC9"/>
<protein>
    <submittedName>
        <fullName evidence="2">Uncharacterized protein</fullName>
    </submittedName>
</protein>
<feature type="compositionally biased region" description="Polar residues" evidence="1">
    <location>
        <begin position="44"/>
        <end position="60"/>
    </location>
</feature>
<organism evidence="2 3">
    <name type="scientific">Natrarchaeobius chitinivorans</name>
    <dbReference type="NCBI Taxonomy" id="1679083"/>
    <lineage>
        <taxon>Archaea</taxon>
        <taxon>Methanobacteriati</taxon>
        <taxon>Methanobacteriota</taxon>
        <taxon>Stenosarchaea group</taxon>
        <taxon>Halobacteria</taxon>
        <taxon>Halobacteriales</taxon>
        <taxon>Natrialbaceae</taxon>
        <taxon>Natrarchaeobius</taxon>
    </lineage>
</organism>
<evidence type="ECO:0000313" key="2">
    <source>
        <dbReference type="EMBL" id="RQG91798.1"/>
    </source>
</evidence>
<feature type="region of interest" description="Disordered" evidence="1">
    <location>
        <begin position="1"/>
        <end position="21"/>
    </location>
</feature>
<proteinExistence type="predicted"/>
<comment type="caution">
    <text evidence="2">The sequence shown here is derived from an EMBL/GenBank/DDBJ whole genome shotgun (WGS) entry which is preliminary data.</text>
</comment>
<evidence type="ECO:0000256" key="1">
    <source>
        <dbReference type="SAM" id="MobiDB-lite"/>
    </source>
</evidence>
<feature type="compositionally biased region" description="Basic and acidic residues" evidence="1">
    <location>
        <begin position="1"/>
        <end position="17"/>
    </location>
</feature>
<feature type="region of interest" description="Disordered" evidence="1">
    <location>
        <begin position="44"/>
        <end position="67"/>
    </location>
</feature>
<name>A0A3N6LQC9_NATCH</name>
<gene>
    <name evidence="2" type="ORF">EA473_18545</name>
</gene>
<sequence>MRTSLERSHPFHVDPARNRSNPVYEIGRLPFSITITPFFEIDQSSLTESPSTTRPTNSGVSVGRSRM</sequence>
<accession>A0A3N6LQC9</accession>
<reference evidence="2 3" key="1">
    <citation type="submission" date="2018-10" db="EMBL/GenBank/DDBJ databases">
        <title>Natrarchaeobius chitinivorans gen. nov., sp. nov., and Natrarchaeobius haloalkaliphilus sp. nov., alkaliphilic, chitin-utilizing haloarchaea from hypersaline alkaline lakes.</title>
        <authorList>
            <person name="Sorokin D.Y."/>
            <person name="Elcheninov A.G."/>
            <person name="Kostrikina N.A."/>
            <person name="Bale N.J."/>
            <person name="Sinninghe Damste J.S."/>
            <person name="Khijniak T.V."/>
            <person name="Kublanov I.V."/>
            <person name="Toshchakov S.V."/>
        </authorList>
    </citation>
    <scope>NUCLEOTIDE SEQUENCE [LARGE SCALE GENOMIC DNA]</scope>
    <source>
        <strain evidence="2 3">AArcht4T</strain>
    </source>
</reference>
<evidence type="ECO:0000313" key="3">
    <source>
        <dbReference type="Proteomes" id="UP000282323"/>
    </source>
</evidence>
<dbReference type="Proteomes" id="UP000282323">
    <property type="component" value="Unassembled WGS sequence"/>
</dbReference>
<dbReference type="EMBL" id="REGA01000020">
    <property type="protein sequence ID" value="RQG91798.1"/>
    <property type="molecule type" value="Genomic_DNA"/>
</dbReference>
<keyword evidence="3" id="KW-1185">Reference proteome</keyword>